<keyword evidence="3" id="KW-1185">Reference proteome</keyword>
<dbReference type="Proteomes" id="UP001161391">
    <property type="component" value="Unassembled WGS sequence"/>
</dbReference>
<comment type="caution">
    <text evidence="2">The sequence shown here is derived from an EMBL/GenBank/DDBJ whole genome shotgun (WGS) entry which is preliminary data.</text>
</comment>
<dbReference type="InterPro" id="IPR011330">
    <property type="entry name" value="Glyco_hydro/deAcase_b/a-brl"/>
</dbReference>
<dbReference type="PANTHER" id="PTHR30105">
    <property type="entry name" value="UNCHARACTERIZED YIBQ-RELATED"/>
    <property type="match status" value="1"/>
</dbReference>
<accession>A0ABQ5V8T1</accession>
<dbReference type="CDD" id="cd10936">
    <property type="entry name" value="CE4_DAC2"/>
    <property type="match status" value="1"/>
</dbReference>
<dbReference type="Pfam" id="PF04748">
    <property type="entry name" value="Polysacc_deac_2"/>
    <property type="match status" value="1"/>
</dbReference>
<proteinExistence type="predicted"/>
<dbReference type="EMBL" id="BSNK01000001">
    <property type="protein sequence ID" value="GLQ23144.1"/>
    <property type="molecule type" value="Genomic_DNA"/>
</dbReference>
<feature type="region of interest" description="Disordered" evidence="1">
    <location>
        <begin position="66"/>
        <end position="163"/>
    </location>
</feature>
<name>A0ABQ5V8T1_9PROT</name>
<reference evidence="2" key="2">
    <citation type="submission" date="2023-01" db="EMBL/GenBank/DDBJ databases">
        <title>Draft genome sequence of Algimonas ampicilliniresistens strain NBRC 108219.</title>
        <authorList>
            <person name="Sun Q."/>
            <person name="Mori K."/>
        </authorList>
    </citation>
    <scope>NUCLEOTIDE SEQUENCE</scope>
    <source>
        <strain evidence="2">NBRC 108219</strain>
    </source>
</reference>
<gene>
    <name evidence="2" type="ORF">GCM10007853_10180</name>
</gene>
<dbReference type="RefSeq" id="WP_284388254.1">
    <property type="nucleotide sequence ID" value="NZ_BSNK01000001.1"/>
</dbReference>
<dbReference type="InterPro" id="IPR006837">
    <property type="entry name" value="Divergent_DAC"/>
</dbReference>
<evidence type="ECO:0000313" key="3">
    <source>
        <dbReference type="Proteomes" id="UP001161391"/>
    </source>
</evidence>
<evidence type="ECO:0000256" key="1">
    <source>
        <dbReference type="SAM" id="MobiDB-lite"/>
    </source>
</evidence>
<dbReference type="PANTHER" id="PTHR30105:SF2">
    <property type="entry name" value="DIVERGENT POLYSACCHARIDE DEACETYLASE SUPERFAMILY"/>
    <property type="match status" value="1"/>
</dbReference>
<protein>
    <recommendedName>
        <fullName evidence="4">Divergent polysaccharide deacetylase family protein</fullName>
    </recommendedName>
</protein>
<evidence type="ECO:0000313" key="2">
    <source>
        <dbReference type="EMBL" id="GLQ23144.1"/>
    </source>
</evidence>
<sequence length="396" mass="41960">MNRNDHLRRNVPRRRQSIVLPKRRHHLSLALIFLILLIGLPLVWAQLFGNDDDAVPKGTVSVATLPEDQIPSPLDRNNSDLPDLLAATVPMGDNPTDSIVTTDALGNPTPSSPAASKPASPKSKTIRLPDPRPAPTPLDPSLTRSSEFGPIPAPNGAGVTPLETYRGADKTDLDSKPVSVIIGGLGINAPLTLRAIDELPPEITLSFAAHAPGLQGWINKARLAGHEVLLELPMESEAFDAQESGSDRTLRTAASVPDNRRNLHYLLSRAQGYAGVINYNGEAFLRRSDAVSPILTELKASGLGLFIDGAFDAPSLPALSQSLSLPYNTAFGIIDPAPDRALINQQLDTLIAEAKSGSGAVGVGFVYPQTLDAVKGWAATLSDNGLILVPATATLK</sequence>
<reference evidence="2" key="1">
    <citation type="journal article" date="2014" name="Int. J. Syst. Evol. Microbiol.">
        <title>Complete genome of a new Firmicutes species belonging to the dominant human colonic microbiota ('Ruminococcus bicirculans') reveals two chromosomes and a selective capacity to utilize plant glucans.</title>
        <authorList>
            <consortium name="NISC Comparative Sequencing Program"/>
            <person name="Wegmann U."/>
            <person name="Louis P."/>
            <person name="Goesmann A."/>
            <person name="Henrissat B."/>
            <person name="Duncan S.H."/>
            <person name="Flint H.J."/>
        </authorList>
    </citation>
    <scope>NUCLEOTIDE SEQUENCE</scope>
    <source>
        <strain evidence="2">NBRC 108219</strain>
    </source>
</reference>
<evidence type="ECO:0008006" key="4">
    <source>
        <dbReference type="Google" id="ProtNLM"/>
    </source>
</evidence>
<dbReference type="Gene3D" id="3.20.20.370">
    <property type="entry name" value="Glycoside hydrolase/deacetylase"/>
    <property type="match status" value="1"/>
</dbReference>
<organism evidence="2 3">
    <name type="scientific">Algimonas ampicilliniresistens</name>
    <dbReference type="NCBI Taxonomy" id="1298735"/>
    <lineage>
        <taxon>Bacteria</taxon>
        <taxon>Pseudomonadati</taxon>
        <taxon>Pseudomonadota</taxon>
        <taxon>Alphaproteobacteria</taxon>
        <taxon>Maricaulales</taxon>
        <taxon>Robiginitomaculaceae</taxon>
        <taxon>Algimonas</taxon>
    </lineage>
</organism>
<dbReference type="SUPFAM" id="SSF88713">
    <property type="entry name" value="Glycoside hydrolase/deacetylase"/>
    <property type="match status" value="1"/>
</dbReference>
<feature type="compositionally biased region" description="Low complexity" evidence="1">
    <location>
        <begin position="108"/>
        <end position="123"/>
    </location>
</feature>